<keyword evidence="1" id="KW-0732">Signal</keyword>
<dbReference type="InterPro" id="IPR050902">
    <property type="entry name" value="ABC_Transporter_SBP"/>
</dbReference>
<sequence>MMKKTGIIAAVFVLTLCQAAMASSEKTVTVTDVAKRTITVPFNPQRIIALSSGTLRLITYLQAADRVVGIEDFEKARPFARPYIMAHPELTKLPRVGPGGPGSINKEPDLEAVLQIKPDVIFISYMEPSNADALQKKLGIPVVVLSHGRFASFDEVVYESLRIAGKALDKENRAEEVIDFIENVRKELASFVDDVPEEQKPEVYVGAIGYKGVQGIESTDAGYTPLSWIKAKNIARKISQGQHLFIDKEKLLELNPPIIFIDGGGLQLVKQDFEKKPEFYKSLKAFQEHKVYVLYPFNYYVTNVDTAIIDSYAAGKILYPERFAGVDVPKKADEIYTFLVGRPVYKEMEKDFGPIGAIAGFAK</sequence>
<accession>A0A7C4APW9</accession>
<organism evidence="3">
    <name type="scientific">Desulfomonile tiedjei</name>
    <dbReference type="NCBI Taxonomy" id="2358"/>
    <lineage>
        <taxon>Bacteria</taxon>
        <taxon>Pseudomonadati</taxon>
        <taxon>Thermodesulfobacteriota</taxon>
        <taxon>Desulfomonilia</taxon>
        <taxon>Desulfomonilales</taxon>
        <taxon>Desulfomonilaceae</taxon>
        <taxon>Desulfomonile</taxon>
    </lineage>
</organism>
<gene>
    <name evidence="3" type="ORF">ENV54_00040</name>
</gene>
<dbReference type="Gene3D" id="3.40.50.1980">
    <property type="entry name" value="Nitrogenase molybdenum iron protein domain"/>
    <property type="match status" value="2"/>
</dbReference>
<dbReference type="PROSITE" id="PS50983">
    <property type="entry name" value="FE_B12_PBP"/>
    <property type="match status" value="1"/>
</dbReference>
<dbReference type="SUPFAM" id="SSF53807">
    <property type="entry name" value="Helical backbone' metal receptor"/>
    <property type="match status" value="1"/>
</dbReference>
<dbReference type="EMBL" id="DTGT01000002">
    <property type="protein sequence ID" value="HGH59666.1"/>
    <property type="molecule type" value="Genomic_DNA"/>
</dbReference>
<protein>
    <submittedName>
        <fullName evidence="3">Iron ABC transporter substrate-binding protein</fullName>
    </submittedName>
</protein>
<dbReference type="PANTHER" id="PTHR30535:SF34">
    <property type="entry name" value="MOLYBDATE-BINDING PROTEIN MOLA"/>
    <property type="match status" value="1"/>
</dbReference>
<dbReference type="Pfam" id="PF01497">
    <property type="entry name" value="Peripla_BP_2"/>
    <property type="match status" value="1"/>
</dbReference>
<evidence type="ECO:0000256" key="1">
    <source>
        <dbReference type="SAM" id="SignalP"/>
    </source>
</evidence>
<dbReference type="PANTHER" id="PTHR30535">
    <property type="entry name" value="VITAMIN B12-BINDING PROTEIN"/>
    <property type="match status" value="1"/>
</dbReference>
<dbReference type="CDD" id="cd01147">
    <property type="entry name" value="HemV-2"/>
    <property type="match status" value="1"/>
</dbReference>
<feature type="domain" description="Fe/B12 periplasmic-binding" evidence="2">
    <location>
        <begin position="46"/>
        <end position="322"/>
    </location>
</feature>
<feature type="signal peptide" evidence="1">
    <location>
        <begin position="1"/>
        <end position="22"/>
    </location>
</feature>
<feature type="chain" id="PRO_5028458829" evidence="1">
    <location>
        <begin position="23"/>
        <end position="363"/>
    </location>
</feature>
<dbReference type="AlphaFoldDB" id="A0A7C4APW9"/>
<reference evidence="3" key="1">
    <citation type="journal article" date="2020" name="mSystems">
        <title>Genome- and Community-Level Interaction Insights into Carbon Utilization and Element Cycling Functions of Hydrothermarchaeota in Hydrothermal Sediment.</title>
        <authorList>
            <person name="Zhou Z."/>
            <person name="Liu Y."/>
            <person name="Xu W."/>
            <person name="Pan J."/>
            <person name="Luo Z.H."/>
            <person name="Li M."/>
        </authorList>
    </citation>
    <scope>NUCLEOTIDE SEQUENCE [LARGE SCALE GENOMIC DNA]</scope>
    <source>
        <strain evidence="3">SpSt-769</strain>
    </source>
</reference>
<name>A0A7C4APW9_9BACT</name>
<evidence type="ECO:0000313" key="3">
    <source>
        <dbReference type="EMBL" id="HGH59666.1"/>
    </source>
</evidence>
<dbReference type="InterPro" id="IPR002491">
    <property type="entry name" value="ABC_transptr_periplasmic_BD"/>
</dbReference>
<proteinExistence type="predicted"/>
<comment type="caution">
    <text evidence="3">The sequence shown here is derived from an EMBL/GenBank/DDBJ whole genome shotgun (WGS) entry which is preliminary data.</text>
</comment>
<evidence type="ECO:0000259" key="2">
    <source>
        <dbReference type="PROSITE" id="PS50983"/>
    </source>
</evidence>